<evidence type="ECO:0000256" key="3">
    <source>
        <dbReference type="ARBA" id="ARBA00023096"/>
    </source>
</evidence>
<dbReference type="NCBIfam" id="TIGR00559">
    <property type="entry name" value="pdxJ"/>
    <property type="match status" value="1"/>
</dbReference>
<evidence type="ECO:0000313" key="6">
    <source>
        <dbReference type="EMBL" id="PHK97668.1"/>
    </source>
</evidence>
<feature type="binding site" evidence="4">
    <location>
        <position position="7"/>
    </location>
    <ligand>
        <name>3-amino-2-oxopropyl phosphate</name>
        <dbReference type="ChEBI" id="CHEBI:57279"/>
    </ligand>
</feature>
<dbReference type="InterPro" id="IPR013785">
    <property type="entry name" value="Aldolase_TIM"/>
</dbReference>
<evidence type="ECO:0000256" key="4">
    <source>
        <dbReference type="HAMAP-Rule" id="MF_00279"/>
    </source>
</evidence>
<comment type="function">
    <text evidence="4">Catalyzes the complicated ring closure reaction between the two acyclic compounds 1-deoxy-D-xylulose-5-phosphate (DXP) and 3-amino-2-oxopropyl phosphate (1-amino-acetone-3-phosphate or AAP) to form pyridoxine 5'-phosphate (PNP) and inorganic phosphate.</text>
</comment>
<evidence type="ECO:0000313" key="7">
    <source>
        <dbReference type="Proteomes" id="UP000226437"/>
    </source>
</evidence>
<feature type="binding site" evidence="4">
    <location>
        <position position="18"/>
    </location>
    <ligand>
        <name>3-amino-2-oxopropyl phosphate</name>
        <dbReference type="ChEBI" id="CHEBI:57279"/>
    </ligand>
</feature>
<dbReference type="FunFam" id="3.20.20.70:FF:000150">
    <property type="entry name" value="Pyridoxine 5'-phosphate synthase"/>
    <property type="match status" value="1"/>
</dbReference>
<dbReference type="Proteomes" id="UP000226437">
    <property type="component" value="Unassembled WGS sequence"/>
</dbReference>
<feature type="site" description="Transition state stabilizer" evidence="4">
    <location>
        <position position="151"/>
    </location>
</feature>
<dbReference type="InterPro" id="IPR004569">
    <property type="entry name" value="PyrdxlP_synth_PdxJ"/>
</dbReference>
<organism evidence="6 7">
    <name type="scientific">Neolewinella marina</name>
    <dbReference type="NCBI Taxonomy" id="438751"/>
    <lineage>
        <taxon>Bacteria</taxon>
        <taxon>Pseudomonadati</taxon>
        <taxon>Bacteroidota</taxon>
        <taxon>Saprospiria</taxon>
        <taxon>Saprospirales</taxon>
        <taxon>Lewinellaceae</taxon>
        <taxon>Neolewinella</taxon>
    </lineage>
</organism>
<dbReference type="GO" id="GO:0033856">
    <property type="term" value="F:pyridoxine 5'-phosphate synthase activity"/>
    <property type="evidence" value="ECO:0007669"/>
    <property type="project" value="UniProtKB-UniRule"/>
</dbReference>
<comment type="caution">
    <text evidence="4">Lacks conserved residue(s) required for the propagation of feature annotation.</text>
</comment>
<feature type="active site" description="Proton donor" evidence="4">
    <location>
        <position position="190"/>
    </location>
</feature>
<comment type="caution">
    <text evidence="6">The sequence shown here is derived from an EMBL/GenBank/DDBJ whole genome shotgun (WGS) entry which is preliminary data.</text>
</comment>
<dbReference type="GO" id="GO:0005829">
    <property type="term" value="C:cytosol"/>
    <property type="evidence" value="ECO:0007669"/>
    <property type="project" value="TreeGrafter"/>
</dbReference>
<reference evidence="6 7" key="1">
    <citation type="submission" date="2017-10" db="EMBL/GenBank/DDBJ databases">
        <title>The draft genome sequence of Lewinella marina KCTC 32374.</title>
        <authorList>
            <person name="Wang K."/>
        </authorList>
    </citation>
    <scope>NUCLEOTIDE SEQUENCE [LARGE SCALE GENOMIC DNA]</scope>
    <source>
        <strain evidence="6 7">MKG-38</strain>
    </source>
</reference>
<proteinExistence type="inferred from homology"/>
<accession>A0A2G0CCF6</accession>
<evidence type="ECO:0000256" key="1">
    <source>
        <dbReference type="ARBA" id="ARBA00022490"/>
    </source>
</evidence>
<dbReference type="Gene3D" id="3.20.20.70">
    <property type="entry name" value="Aldolase class I"/>
    <property type="match status" value="1"/>
</dbReference>
<dbReference type="CDD" id="cd00003">
    <property type="entry name" value="PNPsynthase"/>
    <property type="match status" value="1"/>
</dbReference>
<feature type="active site" description="Proton acceptor" evidence="4">
    <location>
        <position position="70"/>
    </location>
</feature>
<dbReference type="NCBIfam" id="NF003625">
    <property type="entry name" value="PRK05265.1-3"/>
    <property type="match status" value="1"/>
</dbReference>
<comment type="pathway">
    <text evidence="4">Cofactor biosynthesis; pyridoxine 5'-phosphate biosynthesis; pyridoxine 5'-phosphate from D-erythrose 4-phosphate: step 5/5.</text>
</comment>
<keyword evidence="3 4" id="KW-0664">Pyridoxine biosynthesis</keyword>
<feature type="binding site" evidence="4">
    <location>
        <position position="45"/>
    </location>
    <ligand>
        <name>1-deoxy-D-xylulose 5-phosphate</name>
        <dbReference type="ChEBI" id="CHEBI:57792"/>
    </ligand>
</feature>
<keyword evidence="2 4" id="KW-0808">Transferase</keyword>
<dbReference type="EC" id="2.6.99.2" evidence="4 5"/>
<keyword evidence="1 4" id="KW-0963">Cytoplasm</keyword>
<name>A0A2G0CCF6_9BACT</name>
<gene>
    <name evidence="4" type="primary">pdxJ</name>
    <name evidence="6" type="ORF">CGL56_14655</name>
</gene>
<dbReference type="AlphaFoldDB" id="A0A2G0CCF6"/>
<comment type="similarity">
    <text evidence="4">Belongs to the PNP synthase family.</text>
</comment>
<protein>
    <recommendedName>
        <fullName evidence="4 5">Pyridoxine 5'-phosphate synthase</fullName>
        <shortName evidence="4">PNP synthase</shortName>
        <ecNumber evidence="4 5">2.6.99.2</ecNumber>
    </recommendedName>
</protein>
<comment type="catalytic activity">
    <reaction evidence="4">
        <text>3-amino-2-oxopropyl phosphate + 1-deoxy-D-xylulose 5-phosphate = pyridoxine 5'-phosphate + phosphate + 2 H2O + H(+)</text>
        <dbReference type="Rhea" id="RHEA:15265"/>
        <dbReference type="ChEBI" id="CHEBI:15377"/>
        <dbReference type="ChEBI" id="CHEBI:15378"/>
        <dbReference type="ChEBI" id="CHEBI:43474"/>
        <dbReference type="ChEBI" id="CHEBI:57279"/>
        <dbReference type="ChEBI" id="CHEBI:57792"/>
        <dbReference type="ChEBI" id="CHEBI:58589"/>
        <dbReference type="EC" id="2.6.99.2"/>
    </reaction>
</comment>
<sequence length="244" mass="26724">MVRLSVNLNKVALIRNSRGANYPDLLRVAADCERFGAQGITIHPRPDQRHARYDDVAALKEILTTELNVEGYPSEQFLQVVLEARPHQVTLVPDEPGQLTSDHGWDTVGRADELRDIITRLREAGIRSSIFVDPDPKILEGAAAIATDRVEFYTGPYAHHYTTDRAAAVAPFAAASRRAAALGLGINAGHDLNLDNLAYFVGELPDLQEVSIGHALISDALYYGLSNTIQLYLSRLRKGGEAAE</sequence>
<feature type="active site" description="Proton acceptor" evidence="4">
    <location>
        <position position="43"/>
    </location>
</feature>
<dbReference type="UniPathway" id="UPA00244">
    <property type="reaction ID" value="UER00313"/>
</dbReference>
<dbReference type="PANTHER" id="PTHR30456">
    <property type="entry name" value="PYRIDOXINE 5'-PHOSPHATE SYNTHASE"/>
    <property type="match status" value="1"/>
</dbReference>
<comment type="subunit">
    <text evidence="4">Homooctamer; tetramer of dimers.</text>
</comment>
<dbReference type="EMBL" id="PDLO01000007">
    <property type="protein sequence ID" value="PHK97668.1"/>
    <property type="molecule type" value="Genomic_DNA"/>
</dbReference>
<feature type="binding site" evidence="4">
    <location>
        <position position="191"/>
    </location>
    <ligand>
        <name>3-amino-2-oxopropyl phosphate</name>
        <dbReference type="ChEBI" id="CHEBI:57279"/>
    </ligand>
</feature>
<feature type="binding site" evidence="4">
    <location>
        <position position="50"/>
    </location>
    <ligand>
        <name>1-deoxy-D-xylulose 5-phosphate</name>
        <dbReference type="ChEBI" id="CHEBI:57792"/>
    </ligand>
</feature>
<dbReference type="SUPFAM" id="SSF63892">
    <property type="entry name" value="Pyridoxine 5'-phosphate synthase"/>
    <property type="match status" value="1"/>
</dbReference>
<feature type="binding site" evidence="4">
    <location>
        <position position="100"/>
    </location>
    <ligand>
        <name>1-deoxy-D-xylulose 5-phosphate</name>
        <dbReference type="ChEBI" id="CHEBI:57792"/>
    </ligand>
</feature>
<dbReference type="PANTHER" id="PTHR30456:SF0">
    <property type="entry name" value="PYRIDOXINE 5'-PHOSPHATE SYNTHASE"/>
    <property type="match status" value="1"/>
</dbReference>
<dbReference type="OrthoDB" id="9806590at2"/>
<evidence type="ECO:0000256" key="5">
    <source>
        <dbReference type="NCBIfam" id="TIGR00559"/>
    </source>
</evidence>
<evidence type="ECO:0000256" key="2">
    <source>
        <dbReference type="ARBA" id="ARBA00022679"/>
    </source>
</evidence>
<dbReference type="HAMAP" id="MF_00279">
    <property type="entry name" value="PdxJ"/>
    <property type="match status" value="1"/>
</dbReference>
<dbReference type="InterPro" id="IPR036130">
    <property type="entry name" value="Pyridoxine-5'_phos_synth"/>
</dbReference>
<dbReference type="Pfam" id="PF03740">
    <property type="entry name" value="PdxJ"/>
    <property type="match status" value="1"/>
</dbReference>
<dbReference type="RefSeq" id="WP_099107322.1">
    <property type="nucleotide sequence ID" value="NZ_JAATJF010000005.1"/>
</dbReference>
<feature type="binding site" evidence="4">
    <location>
        <begin position="213"/>
        <end position="214"/>
    </location>
    <ligand>
        <name>3-amino-2-oxopropyl phosphate</name>
        <dbReference type="ChEBI" id="CHEBI:57279"/>
    </ligand>
</feature>
<comment type="subcellular location">
    <subcellularLocation>
        <location evidence="4">Cytoplasm</location>
    </subcellularLocation>
</comment>
<dbReference type="NCBIfam" id="NF003626">
    <property type="entry name" value="PRK05265.1-4"/>
    <property type="match status" value="1"/>
</dbReference>
<keyword evidence="7" id="KW-1185">Reference proteome</keyword>
<dbReference type="GO" id="GO:0008615">
    <property type="term" value="P:pyridoxine biosynthetic process"/>
    <property type="evidence" value="ECO:0007669"/>
    <property type="project" value="UniProtKB-UniRule"/>
</dbReference>